<name>C4IH06_CLOBU</name>
<dbReference type="EMBL" id="ACOM01000005">
    <property type="protein sequence ID" value="EEP54765.1"/>
    <property type="molecule type" value="Genomic_DNA"/>
</dbReference>
<dbReference type="HOGENOM" id="CLU_2971259_0_0_9"/>
<sequence length="58" mass="6529">MLDKVIVNGEDISYMVIGASDKIIGVDVAKGNDFTVRSLIKNNKRMFEVEENKNENIL</sequence>
<reference evidence="1 2" key="1">
    <citation type="submission" date="2009-08" db="EMBL/GenBank/DDBJ databases">
        <authorList>
            <person name="Shrivastava S."/>
            <person name="Brinkac L.B."/>
            <person name="Brown J.L."/>
            <person name="Bruce D.B."/>
            <person name="Detter C."/>
            <person name="Green L.D."/>
            <person name="Munk C.A."/>
            <person name="Rogers Y.C."/>
            <person name="Tapia R."/>
            <person name="Sims D.R."/>
            <person name="Smith L.A."/>
            <person name="Smith T.J."/>
            <person name="Sutton G."/>
            <person name="Brettin T."/>
        </authorList>
    </citation>
    <scope>NUCLEOTIDE SEQUENCE [LARGE SCALE GENOMIC DNA]</scope>
    <source>
        <strain evidence="2">E4 str. BoNT E BL5262</strain>
    </source>
</reference>
<gene>
    <name evidence="1" type="ORF">CLP_2700</name>
</gene>
<dbReference type="Proteomes" id="UP000003081">
    <property type="component" value="Unassembled WGS sequence"/>
</dbReference>
<dbReference type="AlphaFoldDB" id="C4IH06"/>
<dbReference type="RefSeq" id="WP_003415476.1">
    <property type="nucleotide sequence ID" value="NZ_ACOM01000005.1"/>
</dbReference>
<proteinExistence type="predicted"/>
<evidence type="ECO:0000313" key="1">
    <source>
        <dbReference type="EMBL" id="EEP54765.1"/>
    </source>
</evidence>
<protein>
    <submittedName>
        <fullName evidence="1">Uncharacterized protein</fullName>
    </submittedName>
</protein>
<comment type="caution">
    <text evidence="1">The sequence shown here is derived from an EMBL/GenBank/DDBJ whole genome shotgun (WGS) entry which is preliminary data.</text>
</comment>
<organism evidence="1 2">
    <name type="scientific">Clostridium butyricum E4 str. BoNT E BL5262</name>
    <dbReference type="NCBI Taxonomy" id="632245"/>
    <lineage>
        <taxon>Bacteria</taxon>
        <taxon>Bacillati</taxon>
        <taxon>Bacillota</taxon>
        <taxon>Clostridia</taxon>
        <taxon>Eubacteriales</taxon>
        <taxon>Clostridiaceae</taxon>
        <taxon>Clostridium</taxon>
    </lineage>
</organism>
<accession>C4IH06</accession>
<keyword evidence="2" id="KW-1185">Reference proteome</keyword>
<evidence type="ECO:0000313" key="2">
    <source>
        <dbReference type="Proteomes" id="UP000003081"/>
    </source>
</evidence>